<accession>A0AC34QSI4</accession>
<proteinExistence type="predicted"/>
<name>A0AC34QSI4_9BILA</name>
<sequence>RIHTAQMKLNAAEEAKDKKAADKQDLAITIKNLEEKAKNEAETLTNQSLPLIKAKNELIYRRRYMIFELYTIYFSETSIDRREERTCLCSKYDAIRGMHLPVIATKNGHTEIEITAALGHLVNAMNAFCQIVDYPLVFPVFFKGSRSFLLEPKSHQIYNLFDPFSRNHKDRYAHAVSFLNRAIVQLRYDLGMITRDLERPIQNMQEMLLYCIGQVNLSPAHFVPRNNIYSISSIVPDMKKISVNDRQNLQQILKKRSRQNDEDDILDVVSAKNETFDVQKLVSRSLT</sequence>
<protein>
    <submittedName>
        <fullName evidence="2">Uncharacterized protein</fullName>
    </submittedName>
</protein>
<organism evidence="1 2">
    <name type="scientific">Panagrolaimus sp. JU765</name>
    <dbReference type="NCBI Taxonomy" id="591449"/>
    <lineage>
        <taxon>Eukaryota</taxon>
        <taxon>Metazoa</taxon>
        <taxon>Ecdysozoa</taxon>
        <taxon>Nematoda</taxon>
        <taxon>Chromadorea</taxon>
        <taxon>Rhabditida</taxon>
        <taxon>Tylenchina</taxon>
        <taxon>Panagrolaimomorpha</taxon>
        <taxon>Panagrolaimoidea</taxon>
        <taxon>Panagrolaimidae</taxon>
        <taxon>Panagrolaimus</taxon>
    </lineage>
</organism>
<evidence type="ECO:0000313" key="2">
    <source>
        <dbReference type="WBParaSite" id="JU765_v2.g18803.t1"/>
    </source>
</evidence>
<dbReference type="Proteomes" id="UP000887576">
    <property type="component" value="Unplaced"/>
</dbReference>
<evidence type="ECO:0000313" key="1">
    <source>
        <dbReference type="Proteomes" id="UP000887576"/>
    </source>
</evidence>
<dbReference type="WBParaSite" id="JU765_v2.g18803.t1">
    <property type="protein sequence ID" value="JU765_v2.g18803.t1"/>
    <property type="gene ID" value="JU765_v2.g18803"/>
</dbReference>
<reference evidence="2" key="1">
    <citation type="submission" date="2022-11" db="UniProtKB">
        <authorList>
            <consortium name="WormBaseParasite"/>
        </authorList>
    </citation>
    <scope>IDENTIFICATION</scope>
</reference>